<accession>A0ABT8WPR8</accession>
<evidence type="ECO:0000313" key="2">
    <source>
        <dbReference type="EMBL" id="MDO5975141.1"/>
    </source>
</evidence>
<dbReference type="Pfam" id="PF01740">
    <property type="entry name" value="STAS"/>
    <property type="match status" value="1"/>
</dbReference>
<feature type="domain" description="STAS" evidence="1">
    <location>
        <begin position="1"/>
        <end position="102"/>
    </location>
</feature>
<reference evidence="2" key="1">
    <citation type="submission" date="2023-07" db="EMBL/GenBank/DDBJ databases">
        <title>Two novel species in the genus Flavivirga.</title>
        <authorList>
            <person name="Kwon K."/>
        </authorList>
    </citation>
    <scope>NUCLEOTIDE SEQUENCE</scope>
    <source>
        <strain evidence="2">KACC 14158</strain>
    </source>
</reference>
<dbReference type="Gene3D" id="3.30.750.24">
    <property type="entry name" value="STAS domain"/>
    <property type="match status" value="1"/>
</dbReference>
<gene>
    <name evidence="2" type="ORF">Q4Q40_13160</name>
</gene>
<dbReference type="SUPFAM" id="SSF52091">
    <property type="entry name" value="SpoIIaa-like"/>
    <property type="match status" value="1"/>
</dbReference>
<dbReference type="Proteomes" id="UP001176806">
    <property type="component" value="Unassembled WGS sequence"/>
</dbReference>
<dbReference type="EMBL" id="JAUOEL010000004">
    <property type="protein sequence ID" value="MDO5975141.1"/>
    <property type="molecule type" value="Genomic_DNA"/>
</dbReference>
<evidence type="ECO:0000313" key="3">
    <source>
        <dbReference type="Proteomes" id="UP001176806"/>
    </source>
</evidence>
<sequence>MNLEIINNKGVFEIHGDFVNEHTNRVATYFNRLLDRYYEIVICLEHVKQVDETAINVMRFIASKAKRRGKTLFVLGNENKRIHDQFNKANLISVFRNDYDFK</sequence>
<dbReference type="InterPro" id="IPR036513">
    <property type="entry name" value="STAS_dom_sf"/>
</dbReference>
<dbReference type="InterPro" id="IPR002645">
    <property type="entry name" value="STAS_dom"/>
</dbReference>
<comment type="caution">
    <text evidence="2">The sequence shown here is derived from an EMBL/GenBank/DDBJ whole genome shotgun (WGS) entry which is preliminary data.</text>
</comment>
<name>A0ABT8WPR8_9FLAO</name>
<evidence type="ECO:0000259" key="1">
    <source>
        <dbReference type="PROSITE" id="PS50801"/>
    </source>
</evidence>
<organism evidence="2 3">
    <name type="scientific">Flavivirga jejuensis</name>
    <dbReference type="NCBI Taxonomy" id="870487"/>
    <lineage>
        <taxon>Bacteria</taxon>
        <taxon>Pseudomonadati</taxon>
        <taxon>Bacteroidota</taxon>
        <taxon>Flavobacteriia</taxon>
        <taxon>Flavobacteriales</taxon>
        <taxon>Flavobacteriaceae</taxon>
        <taxon>Flavivirga</taxon>
    </lineage>
</organism>
<dbReference type="RefSeq" id="WP_303302310.1">
    <property type="nucleotide sequence ID" value="NZ_BAABDA010000035.1"/>
</dbReference>
<dbReference type="PROSITE" id="PS50801">
    <property type="entry name" value="STAS"/>
    <property type="match status" value="1"/>
</dbReference>
<protein>
    <recommendedName>
        <fullName evidence="1">STAS domain-containing protein</fullName>
    </recommendedName>
</protein>
<proteinExistence type="predicted"/>
<keyword evidence="3" id="KW-1185">Reference proteome</keyword>